<proteinExistence type="predicted"/>
<keyword evidence="3" id="KW-1185">Reference proteome</keyword>
<dbReference type="InterPro" id="IPR012337">
    <property type="entry name" value="RNaseH-like_sf"/>
</dbReference>
<reference evidence="2 3" key="1">
    <citation type="submission" date="2020-06" db="EMBL/GenBank/DDBJ databases">
        <authorList>
            <person name="Li R."/>
            <person name="Bekaert M."/>
        </authorList>
    </citation>
    <scope>NUCLEOTIDE SEQUENCE [LARGE SCALE GENOMIC DNA]</scope>
    <source>
        <strain evidence="3">wild</strain>
    </source>
</reference>
<dbReference type="AlphaFoldDB" id="A0A6J8D2K9"/>
<gene>
    <name evidence="2" type="ORF">MCOR_35470</name>
</gene>
<sequence>MATDILLMMLDQFIKWIEMTSIIPEQTYLNTAKKVLIHFMHCNFWMSFFCCLFWTKEVSFQIRLFKANFIELLEIAKTRTTPYRPSSNGQVERYNTTVLAMIRCYIEKKNRTWDRDLPLLAMALHSTANRNTGFTANKLLLGRETTQPIHLLLGLPANTPKDQEGDPWVIELAKNFSRIHHFARQNLKVAQLRQRRDYDMRILEHTYHIGDLVFLLDSSTKVGHSKKLKPPWKGPFLVVERQPPLYKIKGGKEEKTVHHDRLKRCNDRHIPLWIKRMRHELFNMDESLPVELVEKSVDTLDETLPYTEECFNSLSSNMEQVDDNTFSKTKYDIIEVETPQETNLQEVDSVVTRKGRKVQKPSYLENFV</sequence>
<name>A0A6J8D2K9_MYTCO</name>
<dbReference type="PROSITE" id="PS50994">
    <property type="entry name" value="INTEGRASE"/>
    <property type="match status" value="1"/>
</dbReference>
<dbReference type="OrthoDB" id="6153983at2759"/>
<dbReference type="Proteomes" id="UP000507470">
    <property type="component" value="Unassembled WGS sequence"/>
</dbReference>
<evidence type="ECO:0000313" key="3">
    <source>
        <dbReference type="Proteomes" id="UP000507470"/>
    </source>
</evidence>
<dbReference type="GO" id="GO:0015074">
    <property type="term" value="P:DNA integration"/>
    <property type="evidence" value="ECO:0007669"/>
    <property type="project" value="InterPro"/>
</dbReference>
<feature type="domain" description="Integrase catalytic" evidence="1">
    <location>
        <begin position="1"/>
        <end position="156"/>
    </location>
</feature>
<dbReference type="PANTHER" id="PTHR37984:SF5">
    <property type="entry name" value="PROTEIN NYNRIN-LIKE"/>
    <property type="match status" value="1"/>
</dbReference>
<accession>A0A6J8D2K9</accession>
<dbReference type="InterPro" id="IPR050951">
    <property type="entry name" value="Retrovirus_Pol_polyprotein"/>
</dbReference>
<dbReference type="InterPro" id="IPR001584">
    <property type="entry name" value="Integrase_cat-core"/>
</dbReference>
<dbReference type="InterPro" id="IPR036397">
    <property type="entry name" value="RNaseH_sf"/>
</dbReference>
<dbReference type="Gene3D" id="3.30.420.10">
    <property type="entry name" value="Ribonuclease H-like superfamily/Ribonuclease H"/>
    <property type="match status" value="1"/>
</dbReference>
<evidence type="ECO:0000313" key="2">
    <source>
        <dbReference type="EMBL" id="CAC5401380.1"/>
    </source>
</evidence>
<protein>
    <recommendedName>
        <fullName evidence="1">Integrase catalytic domain-containing protein</fullName>
    </recommendedName>
</protein>
<dbReference type="Gene3D" id="2.30.30.850">
    <property type="match status" value="1"/>
</dbReference>
<organism evidence="2 3">
    <name type="scientific">Mytilus coruscus</name>
    <name type="common">Sea mussel</name>
    <dbReference type="NCBI Taxonomy" id="42192"/>
    <lineage>
        <taxon>Eukaryota</taxon>
        <taxon>Metazoa</taxon>
        <taxon>Spiralia</taxon>
        <taxon>Lophotrochozoa</taxon>
        <taxon>Mollusca</taxon>
        <taxon>Bivalvia</taxon>
        <taxon>Autobranchia</taxon>
        <taxon>Pteriomorphia</taxon>
        <taxon>Mytilida</taxon>
        <taxon>Mytiloidea</taxon>
        <taxon>Mytilidae</taxon>
        <taxon>Mytilinae</taxon>
        <taxon>Mytilus</taxon>
    </lineage>
</organism>
<dbReference type="EMBL" id="CACVKT020006401">
    <property type="protein sequence ID" value="CAC5401380.1"/>
    <property type="molecule type" value="Genomic_DNA"/>
</dbReference>
<dbReference type="PANTHER" id="PTHR37984">
    <property type="entry name" value="PROTEIN CBG26694"/>
    <property type="match status" value="1"/>
</dbReference>
<evidence type="ECO:0000259" key="1">
    <source>
        <dbReference type="PROSITE" id="PS50994"/>
    </source>
</evidence>
<dbReference type="GO" id="GO:0003676">
    <property type="term" value="F:nucleic acid binding"/>
    <property type="evidence" value="ECO:0007669"/>
    <property type="project" value="InterPro"/>
</dbReference>
<dbReference type="SUPFAM" id="SSF53098">
    <property type="entry name" value="Ribonuclease H-like"/>
    <property type="match status" value="1"/>
</dbReference>